<evidence type="ECO:0000259" key="8">
    <source>
        <dbReference type="Pfam" id="PF04239"/>
    </source>
</evidence>
<dbReference type="AlphaFoldDB" id="A0A4R2S0B2"/>
<dbReference type="RefSeq" id="WP_131848467.1">
    <property type="nucleotide sequence ID" value="NZ_SLXV01000011.1"/>
</dbReference>
<evidence type="ECO:0000256" key="6">
    <source>
        <dbReference type="ARBA" id="ARBA00023136"/>
    </source>
</evidence>
<gene>
    <name evidence="9" type="ORF">EDD57_11166</name>
</gene>
<keyword evidence="3" id="KW-1003">Cell membrane</keyword>
<evidence type="ECO:0000256" key="5">
    <source>
        <dbReference type="ARBA" id="ARBA00022989"/>
    </source>
</evidence>
<keyword evidence="4 7" id="KW-0812">Transmembrane</keyword>
<comment type="similarity">
    <text evidence="2">Belongs to the UPF0702 family.</text>
</comment>
<dbReference type="Pfam" id="PF07870">
    <property type="entry name" value="DUF1657"/>
    <property type="match status" value="1"/>
</dbReference>
<evidence type="ECO:0000256" key="2">
    <source>
        <dbReference type="ARBA" id="ARBA00006448"/>
    </source>
</evidence>
<evidence type="ECO:0000256" key="1">
    <source>
        <dbReference type="ARBA" id="ARBA00004651"/>
    </source>
</evidence>
<dbReference type="InterPro" id="IPR007353">
    <property type="entry name" value="DUF421"/>
</dbReference>
<dbReference type="GO" id="GO:0005886">
    <property type="term" value="C:plasma membrane"/>
    <property type="evidence" value="ECO:0007669"/>
    <property type="project" value="UniProtKB-SubCell"/>
</dbReference>
<feature type="transmembrane region" description="Helical" evidence="7">
    <location>
        <begin position="59"/>
        <end position="79"/>
    </location>
</feature>
<dbReference type="Proteomes" id="UP000294746">
    <property type="component" value="Unassembled WGS sequence"/>
</dbReference>
<dbReference type="InterPro" id="IPR023090">
    <property type="entry name" value="UPF0702_alpha/beta_dom_sf"/>
</dbReference>
<dbReference type="Gene3D" id="3.30.240.20">
    <property type="entry name" value="bsu07140 like domains"/>
    <property type="match status" value="2"/>
</dbReference>
<dbReference type="InterPro" id="IPR012452">
    <property type="entry name" value="DUF1657"/>
</dbReference>
<evidence type="ECO:0000313" key="9">
    <source>
        <dbReference type="EMBL" id="TCP69269.1"/>
    </source>
</evidence>
<dbReference type="PANTHER" id="PTHR34582:SF7">
    <property type="entry name" value="UPF0702 TRANSMEMBRANE PROTEIN YDFS"/>
    <property type="match status" value="1"/>
</dbReference>
<dbReference type="Pfam" id="PF04239">
    <property type="entry name" value="DUF421"/>
    <property type="match status" value="1"/>
</dbReference>
<sequence>MPPWIEIILRTLSAIIFLFIVTKILGKRQLSELSLFEYITGITIGNLAASLSIDLDGRWYQGVASLAVWTLVAMGIEYITLKSKRLRNVLDGKSTILIKNGDILEENLGKERITVDELMEQLRYKNIFSLSDVDTAILEQNGTLNVLLKKENQPLTPKMLGMTVEKELFPEVVISDGYIMEDTLTSIGLSKSWLQSELKKRRLQEKDIFLAQVTSSGSLYIDLYQDKIHPVHVDAGEKNLLYTLLNKCEADLALMQLSTKDPKEKEIYKQSAKQLQREIKNLKPYLK</sequence>
<name>A0A4R2S0B2_9BACL</name>
<dbReference type="PANTHER" id="PTHR34582">
    <property type="entry name" value="UPF0702 TRANSMEMBRANE PROTEIN YCAP"/>
    <property type="match status" value="1"/>
</dbReference>
<feature type="domain" description="YetF C-terminal" evidence="8">
    <location>
        <begin position="82"/>
        <end position="213"/>
    </location>
</feature>
<reference evidence="9 10" key="1">
    <citation type="submission" date="2019-03" db="EMBL/GenBank/DDBJ databases">
        <title>Genomic Encyclopedia of Type Strains, Phase IV (KMG-IV): sequencing the most valuable type-strain genomes for metagenomic binning, comparative biology and taxonomic classification.</title>
        <authorList>
            <person name="Goeker M."/>
        </authorList>
    </citation>
    <scope>NUCLEOTIDE SEQUENCE [LARGE SCALE GENOMIC DNA]</scope>
    <source>
        <strain evidence="9 10">DSM 46831</strain>
    </source>
</reference>
<evidence type="ECO:0000256" key="4">
    <source>
        <dbReference type="ARBA" id="ARBA00022692"/>
    </source>
</evidence>
<keyword evidence="6 7" id="KW-0472">Membrane</keyword>
<comment type="caution">
    <text evidence="9">The sequence shown here is derived from an EMBL/GenBank/DDBJ whole genome shotgun (WGS) entry which is preliminary data.</text>
</comment>
<evidence type="ECO:0000256" key="7">
    <source>
        <dbReference type="SAM" id="Phobius"/>
    </source>
</evidence>
<dbReference type="OrthoDB" id="9778331at2"/>
<comment type="subcellular location">
    <subcellularLocation>
        <location evidence="1">Cell membrane</location>
        <topology evidence="1">Multi-pass membrane protein</topology>
    </subcellularLocation>
</comment>
<feature type="transmembrane region" description="Helical" evidence="7">
    <location>
        <begin position="33"/>
        <end position="53"/>
    </location>
</feature>
<proteinExistence type="inferred from homology"/>
<dbReference type="EMBL" id="SLXV01000011">
    <property type="protein sequence ID" value="TCP69269.1"/>
    <property type="molecule type" value="Genomic_DNA"/>
</dbReference>
<keyword evidence="5 7" id="KW-1133">Transmembrane helix</keyword>
<accession>A0A4R2S0B2</accession>
<keyword evidence="10" id="KW-1185">Reference proteome</keyword>
<evidence type="ECO:0000313" key="10">
    <source>
        <dbReference type="Proteomes" id="UP000294746"/>
    </source>
</evidence>
<protein>
    <submittedName>
        <fullName evidence="9">Uncharacterized membrane protein YcaP (DUF421 family)</fullName>
    </submittedName>
</protein>
<organism evidence="9 10">
    <name type="scientific">Baia soyae</name>
    <dbReference type="NCBI Taxonomy" id="1544746"/>
    <lineage>
        <taxon>Bacteria</taxon>
        <taxon>Bacillati</taxon>
        <taxon>Bacillota</taxon>
        <taxon>Bacilli</taxon>
        <taxon>Bacillales</taxon>
        <taxon>Thermoactinomycetaceae</taxon>
        <taxon>Baia</taxon>
    </lineage>
</organism>
<evidence type="ECO:0000256" key="3">
    <source>
        <dbReference type="ARBA" id="ARBA00022475"/>
    </source>
</evidence>
<feature type="transmembrane region" description="Helical" evidence="7">
    <location>
        <begin position="7"/>
        <end position="26"/>
    </location>
</feature>